<evidence type="ECO:0000313" key="1">
    <source>
        <dbReference type="EMBL" id="SHE29540.1"/>
    </source>
</evidence>
<dbReference type="AlphaFoldDB" id="A0A1M4SBH0"/>
<organism evidence="1 2">
    <name type="scientific">Dysgonomonas macrotermitis</name>
    <dbReference type="NCBI Taxonomy" id="1346286"/>
    <lineage>
        <taxon>Bacteria</taxon>
        <taxon>Pseudomonadati</taxon>
        <taxon>Bacteroidota</taxon>
        <taxon>Bacteroidia</taxon>
        <taxon>Bacteroidales</taxon>
        <taxon>Dysgonomonadaceae</taxon>
        <taxon>Dysgonomonas</taxon>
    </lineage>
</organism>
<dbReference type="Proteomes" id="UP000184480">
    <property type="component" value="Unassembled WGS sequence"/>
</dbReference>
<dbReference type="OrthoDB" id="997622at2"/>
<accession>A0A1M4SBH0</accession>
<proteinExistence type="predicted"/>
<dbReference type="STRING" id="1346286.SAMN05444362_10111"/>
<gene>
    <name evidence="1" type="ORF">SAMN05444362_10111</name>
</gene>
<dbReference type="EMBL" id="FQUC01000001">
    <property type="protein sequence ID" value="SHE29540.1"/>
    <property type="molecule type" value="Genomic_DNA"/>
</dbReference>
<reference evidence="2" key="1">
    <citation type="submission" date="2016-11" db="EMBL/GenBank/DDBJ databases">
        <authorList>
            <person name="Varghese N."/>
            <person name="Submissions S."/>
        </authorList>
    </citation>
    <scope>NUCLEOTIDE SEQUENCE [LARGE SCALE GENOMIC DNA]</scope>
    <source>
        <strain evidence="2">DSM 27370</strain>
    </source>
</reference>
<keyword evidence="2" id="KW-1185">Reference proteome</keyword>
<sequence>MKFKYSAFIENTPKAREWLEKIGYYKISENIILRDNLIISTYPNGWYNLCYSHESSLAIDCQNNLPLFKAITAITDIRNMHQLFVADTDIYHGWSDTIGEPYDYIIPKGILFDWDLSIEYADILKGEYHKATITELKEHFKLKP</sequence>
<name>A0A1M4SBH0_9BACT</name>
<dbReference type="RefSeq" id="WP_062175144.1">
    <property type="nucleotide sequence ID" value="NZ_BBXL01000001.1"/>
</dbReference>
<protein>
    <submittedName>
        <fullName evidence="1">Uncharacterized protein</fullName>
    </submittedName>
</protein>
<evidence type="ECO:0000313" key="2">
    <source>
        <dbReference type="Proteomes" id="UP000184480"/>
    </source>
</evidence>